<gene>
    <name evidence="1" type="ORF">K488DRAFT_74752</name>
</gene>
<evidence type="ECO:0000313" key="2">
    <source>
        <dbReference type="Proteomes" id="UP000814128"/>
    </source>
</evidence>
<protein>
    <submittedName>
        <fullName evidence="1">Uncharacterized protein</fullName>
    </submittedName>
</protein>
<accession>A0ACB8Q6Q2</accession>
<dbReference type="Proteomes" id="UP000814128">
    <property type="component" value="Unassembled WGS sequence"/>
</dbReference>
<reference evidence="1" key="2">
    <citation type="journal article" date="2022" name="New Phytol.">
        <title>Evolutionary transition to the ectomycorrhizal habit in the genomes of a hyperdiverse lineage of mushroom-forming fungi.</title>
        <authorList>
            <person name="Looney B."/>
            <person name="Miyauchi S."/>
            <person name="Morin E."/>
            <person name="Drula E."/>
            <person name="Courty P.E."/>
            <person name="Kohler A."/>
            <person name="Kuo A."/>
            <person name="LaButti K."/>
            <person name="Pangilinan J."/>
            <person name="Lipzen A."/>
            <person name="Riley R."/>
            <person name="Andreopoulos W."/>
            <person name="He G."/>
            <person name="Johnson J."/>
            <person name="Nolan M."/>
            <person name="Tritt A."/>
            <person name="Barry K.W."/>
            <person name="Grigoriev I.V."/>
            <person name="Nagy L.G."/>
            <person name="Hibbett D."/>
            <person name="Henrissat B."/>
            <person name="Matheny P.B."/>
            <person name="Labbe J."/>
            <person name="Martin F.M."/>
        </authorList>
    </citation>
    <scope>NUCLEOTIDE SEQUENCE</scope>
    <source>
        <strain evidence="1">EC-137</strain>
    </source>
</reference>
<evidence type="ECO:0000313" key="1">
    <source>
        <dbReference type="EMBL" id="KAI0027175.1"/>
    </source>
</evidence>
<organism evidence="1 2">
    <name type="scientific">Vararia minispora EC-137</name>
    <dbReference type="NCBI Taxonomy" id="1314806"/>
    <lineage>
        <taxon>Eukaryota</taxon>
        <taxon>Fungi</taxon>
        <taxon>Dikarya</taxon>
        <taxon>Basidiomycota</taxon>
        <taxon>Agaricomycotina</taxon>
        <taxon>Agaricomycetes</taxon>
        <taxon>Russulales</taxon>
        <taxon>Lachnocladiaceae</taxon>
        <taxon>Vararia</taxon>
    </lineage>
</organism>
<keyword evidence="2" id="KW-1185">Reference proteome</keyword>
<reference evidence="1" key="1">
    <citation type="submission" date="2021-02" db="EMBL/GenBank/DDBJ databases">
        <authorList>
            <consortium name="DOE Joint Genome Institute"/>
            <person name="Ahrendt S."/>
            <person name="Looney B.P."/>
            <person name="Miyauchi S."/>
            <person name="Morin E."/>
            <person name="Drula E."/>
            <person name="Courty P.E."/>
            <person name="Chicoki N."/>
            <person name="Fauchery L."/>
            <person name="Kohler A."/>
            <person name="Kuo A."/>
            <person name="Labutti K."/>
            <person name="Pangilinan J."/>
            <person name="Lipzen A."/>
            <person name="Riley R."/>
            <person name="Andreopoulos W."/>
            <person name="He G."/>
            <person name="Johnson J."/>
            <person name="Barry K.W."/>
            <person name="Grigoriev I.V."/>
            <person name="Nagy L."/>
            <person name="Hibbett D."/>
            <person name="Henrissat B."/>
            <person name="Matheny P.B."/>
            <person name="Labbe J."/>
            <person name="Martin F."/>
        </authorList>
    </citation>
    <scope>NUCLEOTIDE SEQUENCE</scope>
    <source>
        <strain evidence="1">EC-137</strain>
    </source>
</reference>
<name>A0ACB8Q6Q2_9AGAM</name>
<comment type="caution">
    <text evidence="1">The sequence shown here is derived from an EMBL/GenBank/DDBJ whole genome shotgun (WGS) entry which is preliminary data.</text>
</comment>
<proteinExistence type="predicted"/>
<dbReference type="EMBL" id="MU273975">
    <property type="protein sequence ID" value="KAI0027175.1"/>
    <property type="molecule type" value="Genomic_DNA"/>
</dbReference>
<sequence>MAPLFSFISRSRRRTTPPTNCAADEGAAGFKWSNPADLKFRLAQLMKRSRQVKRRAPGGRGNSAADEDMGEVIDIRPTSIDIAGPCTIRLSMLSEQIETGEPLSRSRTAMAALGSAPEVEIRAIELQDGGGDGAEVRGEWPEGGALGTSPFHRLCVPRHPQEKPKFRSYPIDLTFMAGLFRTLPRDRIECAPCRHDLSRACPWRDPTLTCPSWRFSKKKGTQTGLTGTNYYLCFASLNTRPIVLDRFRLCPLGRLLRRARVPVSGVGACTTWRSGTPSTHPDGDLARATGEGAALF</sequence>